<name>A0ABQ2EM46_9ACTN</name>
<dbReference type="InterPro" id="IPR006827">
    <property type="entry name" value="Lant_deHydtase_N"/>
</dbReference>
<dbReference type="Proteomes" id="UP000660265">
    <property type="component" value="Unassembled WGS sequence"/>
</dbReference>
<accession>A0ABQ2EM46</accession>
<protein>
    <recommendedName>
        <fullName evidence="1">Lantibiotic dehydratase N-terminal domain-containing protein</fullName>
    </recommendedName>
</protein>
<evidence type="ECO:0000259" key="1">
    <source>
        <dbReference type="Pfam" id="PF04738"/>
    </source>
</evidence>
<dbReference type="Pfam" id="PF04738">
    <property type="entry name" value="Lant_dehydr_N"/>
    <property type="match status" value="1"/>
</dbReference>
<gene>
    <name evidence="2" type="ORF">GCM10011583_54820</name>
</gene>
<comment type="caution">
    <text evidence="2">The sequence shown here is derived from an EMBL/GenBank/DDBJ whole genome shotgun (WGS) entry which is preliminary data.</text>
</comment>
<proteinExistence type="predicted"/>
<feature type="domain" description="Lantibiotic dehydratase N-terminal" evidence="1">
    <location>
        <begin position="79"/>
        <end position="716"/>
    </location>
</feature>
<reference evidence="3" key="1">
    <citation type="journal article" date="2019" name="Int. J. Syst. Evol. Microbiol.">
        <title>The Global Catalogue of Microorganisms (GCM) 10K type strain sequencing project: providing services to taxonomists for standard genome sequencing and annotation.</title>
        <authorList>
            <consortium name="The Broad Institute Genomics Platform"/>
            <consortium name="The Broad Institute Genome Sequencing Center for Infectious Disease"/>
            <person name="Wu L."/>
            <person name="Ma J."/>
        </authorList>
    </citation>
    <scope>NUCLEOTIDE SEQUENCE [LARGE SCALE GENOMIC DNA]</scope>
    <source>
        <strain evidence="3">CGMCC 4.7275</strain>
    </source>
</reference>
<sequence>MTTLSDHLVPLPGTSWSVWRHSLLRSAGFPADGIAAFSAPELARTVDRYLEGADEAARVDTEFDAAMTGLGRAVHDVCADPLFRQAVTWQNPGALSSVAGVLRDGPGARRNERRRRREEIVAKYWQRYCTKNDTIGFFGPMSWSTVDNGGPRLEIRHGPALVRKSAVHFEWWALDALAAHLATDERLRPWLPVARQPQLRLDGRRLVWPNRPTQDLPAGAAELVARCDGRQRAGELAAGLIASGVFRRPADVYAQLDELTAAGVLRLGFDLPMDLGAERLLRELLDGIGDAGARAWALRTMYRLCDARDAVAAADGPDELAAAMAALEDTFTAITGQDSRRRPGETYAGRTLCHLDSVRDLDVAVGGDVLARLAGLAPLLQSARWLSARIAAVYAAALTELYRELAADAGGTEVPLRELWFMAQALVFGDERPADPVVADFLSRWTAVLGLDDVRPDTPELRFTAEELGARIAEAFPADRPGWSEARVHSPDVHLCATDADALARGDYTLVLGELHIASAAFDTQFFALGHPEPEALREALATDLPDSRVRLLLPHDWPRHCSRNAYWMHGPHDVELGFVPAPGADPDRLVPVTALTVADTPDGLVARAEDGRRWPILEVFANMLGLQAFDTWKLAGAGGHTPRITVDDLVLVRRTWRSTVGAGGLADVTGEQQRYVAARRWRQAADMPEQVYVRVATDIKPQFVDFTSPVYVRLLCTMLRGARAKGGDDVEVIVTEALPTAEHAWLADGQGRRYSSELRLQIIDPEPPGRA</sequence>
<keyword evidence="3" id="KW-1185">Reference proteome</keyword>
<dbReference type="RefSeq" id="WP_229701162.1">
    <property type="nucleotide sequence ID" value="NZ_BMMV01000021.1"/>
</dbReference>
<evidence type="ECO:0000313" key="3">
    <source>
        <dbReference type="Proteomes" id="UP000660265"/>
    </source>
</evidence>
<dbReference type="EMBL" id="BMMV01000021">
    <property type="protein sequence ID" value="GGK15983.1"/>
    <property type="molecule type" value="Genomic_DNA"/>
</dbReference>
<evidence type="ECO:0000313" key="2">
    <source>
        <dbReference type="EMBL" id="GGK15983.1"/>
    </source>
</evidence>
<organism evidence="2 3">
    <name type="scientific">Streptomyces camponoticapitis</name>
    <dbReference type="NCBI Taxonomy" id="1616125"/>
    <lineage>
        <taxon>Bacteria</taxon>
        <taxon>Bacillati</taxon>
        <taxon>Actinomycetota</taxon>
        <taxon>Actinomycetes</taxon>
        <taxon>Kitasatosporales</taxon>
        <taxon>Streptomycetaceae</taxon>
        <taxon>Streptomyces</taxon>
    </lineage>
</organism>